<protein>
    <recommendedName>
        <fullName evidence="6">SOWAHA-C winged helix-turn-helix domain-containing protein</fullName>
    </recommendedName>
</protein>
<feature type="repeat" description="ANK" evidence="4">
    <location>
        <begin position="258"/>
        <end position="290"/>
    </location>
</feature>
<feature type="compositionally biased region" description="Basic and acidic residues" evidence="5">
    <location>
        <begin position="383"/>
        <end position="400"/>
    </location>
</feature>
<dbReference type="PROSITE" id="PS50297">
    <property type="entry name" value="ANK_REP_REGION"/>
    <property type="match status" value="2"/>
</dbReference>
<dbReference type="PANTHER" id="PTHR14491">
    <property type="entry name" value="SOSONDOWAH, ISOFORM G"/>
    <property type="match status" value="1"/>
</dbReference>
<comment type="similarity">
    <text evidence="3">Belongs to the SOWAH family.</text>
</comment>
<feature type="compositionally biased region" description="Basic and acidic residues" evidence="5">
    <location>
        <begin position="132"/>
        <end position="145"/>
    </location>
</feature>
<dbReference type="PROSITE" id="PS50088">
    <property type="entry name" value="ANK_REPEAT"/>
    <property type="match status" value="2"/>
</dbReference>
<dbReference type="Gene3D" id="1.25.40.20">
    <property type="entry name" value="Ankyrin repeat-containing domain"/>
    <property type="match status" value="1"/>
</dbReference>
<evidence type="ECO:0000256" key="2">
    <source>
        <dbReference type="ARBA" id="ARBA00023043"/>
    </source>
</evidence>
<keyword evidence="1" id="KW-0677">Repeat</keyword>
<dbReference type="EMBL" id="CALNXJ010000006">
    <property type="protein sequence ID" value="CAH3041013.1"/>
    <property type="molecule type" value="Genomic_DNA"/>
</dbReference>
<keyword evidence="8" id="KW-1185">Reference proteome</keyword>
<dbReference type="PANTHER" id="PTHR14491:SF7">
    <property type="entry name" value="SOSONDOWAH, ISOFORM G"/>
    <property type="match status" value="1"/>
</dbReference>
<dbReference type="Pfam" id="PF25877">
    <property type="entry name" value="WHD_SOWAH"/>
    <property type="match status" value="1"/>
</dbReference>
<evidence type="ECO:0000256" key="5">
    <source>
        <dbReference type="SAM" id="MobiDB-lite"/>
    </source>
</evidence>
<evidence type="ECO:0000256" key="1">
    <source>
        <dbReference type="ARBA" id="ARBA00022737"/>
    </source>
</evidence>
<feature type="domain" description="SOWAHA-C winged helix-turn-helix" evidence="6">
    <location>
        <begin position="7"/>
        <end position="73"/>
    </location>
</feature>
<dbReference type="InterPro" id="IPR058889">
    <property type="entry name" value="WHD_SOWAHA-C"/>
</dbReference>
<feature type="region of interest" description="Disordered" evidence="5">
    <location>
        <begin position="79"/>
        <end position="169"/>
    </location>
</feature>
<keyword evidence="2 4" id="KW-0040">ANK repeat</keyword>
<accession>A0AAU9VY74</accession>
<sequence length="471" mass="50897">MSTNEGISLASVRDFLVKNDGKVKNTDLVHHFRQQLNDSANKSKVRGEFKEIVHTIATVQTIDGEKYFVLKKPKEAPAVLRKPPRPAKARPVSGPPVFRGAKLEEVPLGSGAQSNPRRQSTTEDELPALGHPNKENRPLEKREGTDGIGHLGSAESVDSGLESNGGSVGSVSTSTFKMLQNQFLNGGSGSTTNVQPERLSQSNDDLDRMDDDAEGDDFLMGGPTAHLEPLEKEWLVSAAKGNRAQIMCLLEQDPNLATKKSAIHWAAKHGRADIVKLLASTGIDVNVRTGYTPLHLAAMHGHDAVIKMLVSEYEADINCRDFSGKKPKQVARVENLTIEAQALLEDQFRNYSDTSSESSGYGSLSKYGSLNSNPGVVMSSHHSNSEKGSGKNEVSDDKSRSRSSSIGKFLMKKRQKQKERAPVPHFPPSSTSAGLLISTPLSVESGSFEGSPGLISQRTYSDSNLLKSTGV</sequence>
<dbReference type="Pfam" id="PF12796">
    <property type="entry name" value="Ank_2"/>
    <property type="match status" value="1"/>
</dbReference>
<evidence type="ECO:0000259" key="6">
    <source>
        <dbReference type="Pfam" id="PF25877"/>
    </source>
</evidence>
<dbReference type="SMART" id="SM00248">
    <property type="entry name" value="ANK"/>
    <property type="match status" value="2"/>
</dbReference>
<evidence type="ECO:0000256" key="3">
    <source>
        <dbReference type="ARBA" id="ARBA00038122"/>
    </source>
</evidence>
<feature type="compositionally biased region" description="Polar residues" evidence="5">
    <location>
        <begin position="182"/>
        <end position="203"/>
    </location>
</feature>
<gene>
    <name evidence="7" type="ORF">PMEA_00028522</name>
</gene>
<organism evidence="7 8">
    <name type="scientific">Pocillopora meandrina</name>
    <dbReference type="NCBI Taxonomy" id="46732"/>
    <lineage>
        <taxon>Eukaryota</taxon>
        <taxon>Metazoa</taxon>
        <taxon>Cnidaria</taxon>
        <taxon>Anthozoa</taxon>
        <taxon>Hexacorallia</taxon>
        <taxon>Scleractinia</taxon>
        <taxon>Astrocoeniina</taxon>
        <taxon>Pocilloporidae</taxon>
        <taxon>Pocillopora</taxon>
    </lineage>
</organism>
<feature type="compositionally biased region" description="Low complexity" evidence="5">
    <location>
        <begin position="159"/>
        <end position="169"/>
    </location>
</feature>
<dbReference type="AlphaFoldDB" id="A0AAU9VY74"/>
<dbReference type="Proteomes" id="UP001159428">
    <property type="component" value="Unassembled WGS sequence"/>
</dbReference>
<proteinExistence type="inferred from homology"/>
<dbReference type="SUPFAM" id="SSF48403">
    <property type="entry name" value="Ankyrin repeat"/>
    <property type="match status" value="1"/>
</dbReference>
<dbReference type="InterPro" id="IPR036770">
    <property type="entry name" value="Ankyrin_rpt-contain_sf"/>
</dbReference>
<feature type="compositionally biased region" description="Polar residues" evidence="5">
    <location>
        <begin position="428"/>
        <end position="445"/>
    </location>
</feature>
<feature type="region of interest" description="Disordered" evidence="5">
    <location>
        <begin position="372"/>
        <end position="471"/>
    </location>
</feature>
<feature type="compositionally biased region" description="Acidic residues" evidence="5">
    <location>
        <begin position="207"/>
        <end position="216"/>
    </location>
</feature>
<comment type="caution">
    <text evidence="7">The sequence shown here is derived from an EMBL/GenBank/DDBJ whole genome shotgun (WGS) entry which is preliminary data.</text>
</comment>
<name>A0AAU9VY74_9CNID</name>
<feature type="region of interest" description="Disordered" evidence="5">
    <location>
        <begin position="182"/>
        <end position="216"/>
    </location>
</feature>
<evidence type="ECO:0000256" key="4">
    <source>
        <dbReference type="PROSITE-ProRule" id="PRU00023"/>
    </source>
</evidence>
<evidence type="ECO:0000313" key="8">
    <source>
        <dbReference type="Proteomes" id="UP001159428"/>
    </source>
</evidence>
<reference evidence="7 8" key="1">
    <citation type="submission" date="2022-05" db="EMBL/GenBank/DDBJ databases">
        <authorList>
            <consortium name="Genoscope - CEA"/>
            <person name="William W."/>
        </authorList>
    </citation>
    <scope>NUCLEOTIDE SEQUENCE [LARGE SCALE GENOMIC DNA]</scope>
</reference>
<dbReference type="InterPro" id="IPR002110">
    <property type="entry name" value="Ankyrin_rpt"/>
</dbReference>
<feature type="repeat" description="ANK" evidence="4">
    <location>
        <begin position="289"/>
        <end position="322"/>
    </location>
</feature>
<evidence type="ECO:0000313" key="7">
    <source>
        <dbReference type="EMBL" id="CAH3041013.1"/>
    </source>
</evidence>
<feature type="compositionally biased region" description="Polar residues" evidence="5">
    <location>
        <begin position="454"/>
        <end position="471"/>
    </location>
</feature>